<dbReference type="InterPro" id="IPR019734">
    <property type="entry name" value="TPR_rpt"/>
</dbReference>
<keyword evidence="1" id="KW-0802">TPR repeat</keyword>
<feature type="compositionally biased region" description="Basic and acidic residues" evidence="2">
    <location>
        <begin position="22"/>
        <end position="35"/>
    </location>
</feature>
<dbReference type="AlphaFoldDB" id="A0AAV5LD51"/>
<dbReference type="GO" id="GO:0006383">
    <property type="term" value="P:transcription by RNA polymerase III"/>
    <property type="evidence" value="ECO:0007669"/>
    <property type="project" value="InterPro"/>
</dbReference>
<evidence type="ECO:0000313" key="4">
    <source>
        <dbReference type="Proteomes" id="UP001054252"/>
    </source>
</evidence>
<dbReference type="InterPro" id="IPR011990">
    <property type="entry name" value="TPR-like_helical_dom_sf"/>
</dbReference>
<evidence type="ECO:0008006" key="5">
    <source>
        <dbReference type="Google" id="ProtNLM"/>
    </source>
</evidence>
<feature type="compositionally biased region" description="Basic residues" evidence="2">
    <location>
        <begin position="138"/>
        <end position="155"/>
    </location>
</feature>
<feature type="compositionally biased region" description="Acidic residues" evidence="2">
    <location>
        <begin position="36"/>
        <end position="61"/>
    </location>
</feature>
<organism evidence="3 4">
    <name type="scientific">Rubroshorea leprosula</name>
    <dbReference type="NCBI Taxonomy" id="152421"/>
    <lineage>
        <taxon>Eukaryota</taxon>
        <taxon>Viridiplantae</taxon>
        <taxon>Streptophyta</taxon>
        <taxon>Embryophyta</taxon>
        <taxon>Tracheophyta</taxon>
        <taxon>Spermatophyta</taxon>
        <taxon>Magnoliopsida</taxon>
        <taxon>eudicotyledons</taxon>
        <taxon>Gunneridae</taxon>
        <taxon>Pentapetalae</taxon>
        <taxon>rosids</taxon>
        <taxon>malvids</taxon>
        <taxon>Malvales</taxon>
        <taxon>Dipterocarpaceae</taxon>
        <taxon>Rubroshorea</taxon>
    </lineage>
</organism>
<feature type="repeat" description="TPR" evidence="1">
    <location>
        <begin position="196"/>
        <end position="229"/>
    </location>
</feature>
<protein>
    <recommendedName>
        <fullName evidence="5">General transcription factor 3C polypeptide 3</fullName>
    </recommendedName>
</protein>
<dbReference type="SMART" id="SM00028">
    <property type="entry name" value="TPR"/>
    <property type="match status" value="6"/>
</dbReference>
<comment type="caution">
    <text evidence="3">The sequence shown here is derived from an EMBL/GenBank/DDBJ whole genome shotgun (WGS) entry which is preliminary data.</text>
</comment>
<dbReference type="PANTHER" id="PTHR23082:SF0">
    <property type="entry name" value="GENERAL TRANSCRIPTION FACTOR 3C POLYPEPTIDE 3"/>
    <property type="match status" value="1"/>
</dbReference>
<dbReference type="InterPro" id="IPR039340">
    <property type="entry name" value="Tfc4/TFIIIC-102/Sfc4"/>
</dbReference>
<feature type="region of interest" description="Disordered" evidence="2">
    <location>
        <begin position="135"/>
        <end position="159"/>
    </location>
</feature>
<evidence type="ECO:0000313" key="3">
    <source>
        <dbReference type="EMBL" id="GKV35146.1"/>
    </source>
</evidence>
<evidence type="ECO:0000256" key="2">
    <source>
        <dbReference type="SAM" id="MobiDB-lite"/>
    </source>
</evidence>
<dbReference type="Gene3D" id="1.25.40.10">
    <property type="entry name" value="Tetratricopeptide repeat domain"/>
    <property type="match status" value="3"/>
</dbReference>
<feature type="region of interest" description="Disordered" evidence="2">
    <location>
        <begin position="627"/>
        <end position="655"/>
    </location>
</feature>
<gene>
    <name evidence="3" type="ORF">SLEP1_g43450</name>
</gene>
<dbReference type="SUPFAM" id="SSF48452">
    <property type="entry name" value="TPR-like"/>
    <property type="match status" value="3"/>
</dbReference>
<proteinExistence type="predicted"/>
<dbReference type="Proteomes" id="UP001054252">
    <property type="component" value="Unassembled WGS sequence"/>
</dbReference>
<feature type="repeat" description="TPR" evidence="1">
    <location>
        <begin position="264"/>
        <end position="297"/>
    </location>
</feature>
<reference evidence="3 4" key="1">
    <citation type="journal article" date="2021" name="Commun. Biol.">
        <title>The genome of Shorea leprosula (Dipterocarpaceae) highlights the ecological relevance of drought in aseasonal tropical rainforests.</title>
        <authorList>
            <person name="Ng K.K.S."/>
            <person name="Kobayashi M.J."/>
            <person name="Fawcett J.A."/>
            <person name="Hatakeyama M."/>
            <person name="Paape T."/>
            <person name="Ng C.H."/>
            <person name="Ang C.C."/>
            <person name="Tnah L.H."/>
            <person name="Lee C.T."/>
            <person name="Nishiyama T."/>
            <person name="Sese J."/>
            <person name="O'Brien M.J."/>
            <person name="Copetti D."/>
            <person name="Mohd Noor M.I."/>
            <person name="Ong R.C."/>
            <person name="Putra M."/>
            <person name="Sireger I.Z."/>
            <person name="Indrioko S."/>
            <person name="Kosugi Y."/>
            <person name="Izuno A."/>
            <person name="Isagi Y."/>
            <person name="Lee S.L."/>
            <person name="Shimizu K.K."/>
        </authorList>
    </citation>
    <scope>NUCLEOTIDE SEQUENCE [LARGE SCALE GENOMIC DNA]</scope>
    <source>
        <strain evidence="3">214</strain>
    </source>
</reference>
<dbReference type="GO" id="GO:0000127">
    <property type="term" value="C:transcription factor TFIIIC complex"/>
    <property type="evidence" value="ECO:0007669"/>
    <property type="project" value="TreeGrafter"/>
</dbReference>
<accession>A0AAV5LD51</accession>
<dbReference type="Pfam" id="PF14559">
    <property type="entry name" value="TPR_19"/>
    <property type="match status" value="1"/>
</dbReference>
<dbReference type="Pfam" id="PF13181">
    <property type="entry name" value="TPR_8"/>
    <property type="match status" value="2"/>
</dbReference>
<dbReference type="PROSITE" id="PS50005">
    <property type="entry name" value="TPR"/>
    <property type="match status" value="2"/>
</dbReference>
<keyword evidence="4" id="KW-1185">Reference proteome</keyword>
<dbReference type="EMBL" id="BPVZ01000109">
    <property type="protein sequence ID" value="GKV35146.1"/>
    <property type="molecule type" value="Genomic_DNA"/>
</dbReference>
<sequence>MDVEEGDAGGSPVASEPAIDAVSERDKDVADKETGEVQDEIQGEADDDEADDDEDEDDDEEYAFRFKSGTNPLDFVGDDSSGVQLYQQFERLEYEALAEKKRKALADSQGERLAKKARQEDIPEAAMDVIMEAMNCGSRRKSRKPKKRGRRKGSKNKLSPEISRMLGNATLHYAHGRHKEAISILNEVVRLAPNLPDSYNMLGLVYKALGNHKIAFEFYMLAGLLKPKDSSLWKLLLSWSIEQGNVSQTCYCLSKAITADPKDIDLRFYQASLYADLGDYKKAAESYEQIQQLSPQNVEALTSGAKLYLKCGQVEHAIDILEDYLKSCPSEADLSVVELLVAILMEIKAYERVLKQIEHVQTVIYSGKELPLKLKAKSGICYLHLGNMEKAEILYDVLEVGRANDHKDLITEVADSFMSLGYFSSALKFYHALEIDDGLDKGNLHLRIAQCYLSLKEREKAKDFFYKALHGLEDNIEVRLTLATLLLEDAKEDEAFPLVSPPDNSGVNLNSDKSKQWWVDPKIKFKLCQVYRAKGMTKEFVDTILPLVRESLLAENYWRRHKIKVKKRLTESVLNQRVKKVDCFQSDGVIRGSISSATPSDRLKASRAKKLLQKKAALKEEKKAAAKAAGVDWHSDNDNDNDEPQEEPPKEAPLPNLLKDEEHRCLIKDLCKALASLQRYYEALEIIQLTLKLCQNTLPAEVEEFRSLGAQMAYSTMDPKLGFEYVKHIVSKHPYSFAAWNCYYNVVSRFLSHPKWGKIYSKFLRHMRGKCKDSVPATLIAGHQFTMGSLHQDAAREYLEAYKMLPENPLINLCVGTALINLSLGFRLKNKHQTIAQGLAFLYNNLRLCENSQEALYNIARACHHVGLVTLAASYYEKVLQTPEKDHPIPKLPNESWDVAENQLQHGYCDLRREAAFNLHLIYKKSGAVDLARQILKDHCTF</sequence>
<name>A0AAV5LD51_9ROSI</name>
<dbReference type="PANTHER" id="PTHR23082">
    <property type="entry name" value="TRANSCRIPTION INITIATION FACTOR IIIC TFIIIC , POLYPEPTIDE 3-RELATED"/>
    <property type="match status" value="1"/>
</dbReference>
<feature type="region of interest" description="Disordered" evidence="2">
    <location>
        <begin position="1"/>
        <end position="73"/>
    </location>
</feature>
<evidence type="ECO:0000256" key="1">
    <source>
        <dbReference type="PROSITE-ProRule" id="PRU00339"/>
    </source>
</evidence>